<evidence type="ECO:0008006" key="3">
    <source>
        <dbReference type="Google" id="ProtNLM"/>
    </source>
</evidence>
<evidence type="ECO:0000313" key="2">
    <source>
        <dbReference type="Proteomes" id="UP000176939"/>
    </source>
</evidence>
<name>A0A1F7X618_9BACT</name>
<protein>
    <recommendedName>
        <fullName evidence="3">DUF5666 domain-containing protein</fullName>
    </recommendedName>
</protein>
<sequence length="152" mass="16265">MKKIIPIFVALILVVGGGAFYGGVKYQQSKGSFSNLTRQNFQNLSEEQRQQLLQGNIGGSFQRGIGGGAGTNFLNGEVIGKDEQSLTLKMPDGGSKIVFFSGSTKILKTTDGSIDDIGIGEQIMVSGEQNSDGSYTAQTIQERQLPLQNNSK</sequence>
<comment type="caution">
    <text evidence="1">The sequence shown here is derived from an EMBL/GenBank/DDBJ whole genome shotgun (WGS) entry which is preliminary data.</text>
</comment>
<dbReference type="EMBL" id="MGFQ01000006">
    <property type="protein sequence ID" value="OGM10534.1"/>
    <property type="molecule type" value="Genomic_DNA"/>
</dbReference>
<proteinExistence type="predicted"/>
<reference evidence="1 2" key="1">
    <citation type="journal article" date="2016" name="Nat. Commun.">
        <title>Thousands of microbial genomes shed light on interconnected biogeochemical processes in an aquifer system.</title>
        <authorList>
            <person name="Anantharaman K."/>
            <person name="Brown C.T."/>
            <person name="Hug L.A."/>
            <person name="Sharon I."/>
            <person name="Castelle C.J."/>
            <person name="Probst A.J."/>
            <person name="Thomas B.C."/>
            <person name="Singh A."/>
            <person name="Wilkins M.J."/>
            <person name="Karaoz U."/>
            <person name="Brodie E.L."/>
            <person name="Williams K.H."/>
            <person name="Hubbard S.S."/>
            <person name="Banfield J.F."/>
        </authorList>
    </citation>
    <scope>NUCLEOTIDE SEQUENCE [LARGE SCALE GENOMIC DNA]</scope>
</reference>
<organism evidence="1 2">
    <name type="scientific">Candidatus Woesebacteria bacterium RBG_13_36_22</name>
    <dbReference type="NCBI Taxonomy" id="1802478"/>
    <lineage>
        <taxon>Bacteria</taxon>
        <taxon>Candidatus Woeseibacteriota</taxon>
    </lineage>
</organism>
<dbReference type="AlphaFoldDB" id="A0A1F7X618"/>
<evidence type="ECO:0000313" key="1">
    <source>
        <dbReference type="EMBL" id="OGM10534.1"/>
    </source>
</evidence>
<dbReference type="Proteomes" id="UP000176939">
    <property type="component" value="Unassembled WGS sequence"/>
</dbReference>
<accession>A0A1F7X618</accession>
<gene>
    <name evidence="1" type="ORF">A2Z67_03010</name>
</gene>